<evidence type="ECO:0000313" key="5">
    <source>
        <dbReference type="EMBL" id="MFD1513102.1"/>
    </source>
</evidence>
<evidence type="ECO:0000313" key="6">
    <source>
        <dbReference type="Proteomes" id="UP001597187"/>
    </source>
</evidence>
<dbReference type="Proteomes" id="UP001597187">
    <property type="component" value="Unassembled WGS sequence"/>
</dbReference>
<dbReference type="CDD" id="cd06464">
    <property type="entry name" value="ACD_sHsps-like"/>
    <property type="match status" value="1"/>
</dbReference>
<comment type="caution">
    <text evidence="5">The sequence shown here is derived from an EMBL/GenBank/DDBJ whole genome shotgun (WGS) entry which is preliminary data.</text>
</comment>
<comment type="similarity">
    <text evidence="1 2">Belongs to the small heat shock protein (HSP20) family.</text>
</comment>
<feature type="domain" description="SHSP" evidence="4">
    <location>
        <begin position="25"/>
        <end position="135"/>
    </location>
</feature>
<proteinExistence type="inferred from homology"/>
<evidence type="ECO:0000256" key="1">
    <source>
        <dbReference type="PROSITE-ProRule" id="PRU00285"/>
    </source>
</evidence>
<sequence>MSRRNPFDDINRMFEEMNEGFRAFDTQLTRGVPVDVVDREDAYVVTADLPGYEKEDIDIRLSGATLTISATRESEADEEGENYVRQERATESVSRTLRLPDRLDGGATEASYNNGVLTVTLEKASGDEGDSIPIE</sequence>
<protein>
    <submittedName>
        <fullName evidence="5">Hsp20/alpha crystallin family protein</fullName>
    </submittedName>
</protein>
<dbReference type="EMBL" id="JBHUDC010000003">
    <property type="protein sequence ID" value="MFD1513102.1"/>
    <property type="molecule type" value="Genomic_DNA"/>
</dbReference>
<name>A0ABD6AU85_9EURY</name>
<evidence type="ECO:0000259" key="4">
    <source>
        <dbReference type="PROSITE" id="PS01031"/>
    </source>
</evidence>
<evidence type="ECO:0000256" key="2">
    <source>
        <dbReference type="RuleBase" id="RU003616"/>
    </source>
</evidence>
<dbReference type="Pfam" id="PF00011">
    <property type="entry name" value="HSP20"/>
    <property type="match status" value="1"/>
</dbReference>
<keyword evidence="6" id="KW-1185">Reference proteome</keyword>
<reference evidence="5 6" key="1">
    <citation type="journal article" date="2019" name="Int. J. Syst. Evol. Microbiol.">
        <title>The Global Catalogue of Microorganisms (GCM) 10K type strain sequencing project: providing services to taxonomists for standard genome sequencing and annotation.</title>
        <authorList>
            <consortium name="The Broad Institute Genomics Platform"/>
            <consortium name="The Broad Institute Genome Sequencing Center for Infectious Disease"/>
            <person name="Wu L."/>
            <person name="Ma J."/>
        </authorList>
    </citation>
    <scope>NUCLEOTIDE SEQUENCE [LARGE SCALE GENOMIC DNA]</scope>
    <source>
        <strain evidence="5 6">CGMCC 1.12563</strain>
    </source>
</reference>
<dbReference type="InterPro" id="IPR002068">
    <property type="entry name" value="A-crystallin/Hsp20_dom"/>
</dbReference>
<dbReference type="RefSeq" id="WP_250873067.1">
    <property type="nucleotide sequence ID" value="NZ_JALXFV010000003.1"/>
</dbReference>
<feature type="region of interest" description="Disordered" evidence="3">
    <location>
        <begin position="71"/>
        <end position="115"/>
    </location>
</feature>
<dbReference type="PANTHER" id="PTHR11527">
    <property type="entry name" value="HEAT-SHOCK PROTEIN 20 FAMILY MEMBER"/>
    <property type="match status" value="1"/>
</dbReference>
<dbReference type="InterPro" id="IPR031107">
    <property type="entry name" value="Small_HSP"/>
</dbReference>
<dbReference type="SUPFAM" id="SSF49764">
    <property type="entry name" value="HSP20-like chaperones"/>
    <property type="match status" value="1"/>
</dbReference>
<evidence type="ECO:0000256" key="3">
    <source>
        <dbReference type="SAM" id="MobiDB-lite"/>
    </source>
</evidence>
<dbReference type="AlphaFoldDB" id="A0ABD6AU85"/>
<dbReference type="InterPro" id="IPR008978">
    <property type="entry name" value="HSP20-like_chaperone"/>
</dbReference>
<accession>A0ABD6AU85</accession>
<dbReference type="Gene3D" id="2.60.40.790">
    <property type="match status" value="1"/>
</dbReference>
<gene>
    <name evidence="5" type="ORF">ACFSBT_07420</name>
</gene>
<dbReference type="PROSITE" id="PS01031">
    <property type="entry name" value="SHSP"/>
    <property type="match status" value="1"/>
</dbReference>
<organism evidence="5 6">
    <name type="scientific">Halomarina rubra</name>
    <dbReference type="NCBI Taxonomy" id="2071873"/>
    <lineage>
        <taxon>Archaea</taxon>
        <taxon>Methanobacteriati</taxon>
        <taxon>Methanobacteriota</taxon>
        <taxon>Stenosarchaea group</taxon>
        <taxon>Halobacteria</taxon>
        <taxon>Halobacteriales</taxon>
        <taxon>Natronomonadaceae</taxon>
        <taxon>Halomarina</taxon>
    </lineage>
</organism>